<protein>
    <submittedName>
        <fullName evidence="2">Putative sulfotransferase</fullName>
    </submittedName>
</protein>
<dbReference type="InterPro" id="IPR000863">
    <property type="entry name" value="Sulfotransferase_dom"/>
</dbReference>
<dbReference type="GO" id="GO:0008146">
    <property type="term" value="F:sulfotransferase activity"/>
    <property type="evidence" value="ECO:0007669"/>
    <property type="project" value="InterPro"/>
</dbReference>
<dbReference type="RefSeq" id="WP_089003934.1">
    <property type="nucleotide sequence ID" value="NZ_LT607752.1"/>
</dbReference>
<dbReference type="AlphaFoldDB" id="A0A1C5HIA5"/>
<feature type="domain" description="Sulfotransferase" evidence="1">
    <location>
        <begin position="157"/>
        <end position="295"/>
    </location>
</feature>
<dbReference type="Pfam" id="PF00685">
    <property type="entry name" value="Sulfotransfer_1"/>
    <property type="match status" value="1"/>
</dbReference>
<reference evidence="3" key="1">
    <citation type="submission" date="2016-06" db="EMBL/GenBank/DDBJ databases">
        <authorList>
            <person name="Varghese N."/>
            <person name="Submissions Spin"/>
        </authorList>
    </citation>
    <scope>NUCLEOTIDE SEQUENCE [LARGE SCALE GENOMIC DNA]</scope>
    <source>
        <strain evidence="3">DSM 44983</strain>
    </source>
</reference>
<dbReference type="InterPro" id="IPR027417">
    <property type="entry name" value="P-loop_NTPase"/>
</dbReference>
<keyword evidence="2" id="KW-0808">Transferase</keyword>
<proteinExistence type="predicted"/>
<name>A0A1C5HIA5_9ACTN</name>
<dbReference type="SUPFAM" id="SSF52540">
    <property type="entry name" value="P-loop containing nucleoside triphosphate hydrolases"/>
    <property type="match status" value="1"/>
</dbReference>
<dbReference type="OrthoDB" id="9777890at2"/>
<dbReference type="EMBL" id="LT607752">
    <property type="protein sequence ID" value="SCG45725.1"/>
    <property type="molecule type" value="Genomic_DNA"/>
</dbReference>
<evidence type="ECO:0000313" key="2">
    <source>
        <dbReference type="EMBL" id="SCG45725.1"/>
    </source>
</evidence>
<keyword evidence="3" id="KW-1185">Reference proteome</keyword>
<evidence type="ECO:0000313" key="3">
    <source>
        <dbReference type="Proteomes" id="UP000198226"/>
    </source>
</evidence>
<sequence length="320" mass="35604">MDTPITGRSIIISNGRCGSTLLSDLIHEEPGTLSAQEFFMSVAPWARSAEVISGAEYWGVLASPKAELATLFRIGLPPKEVRYPATGRWADRLTELPRILAITLSKLTADPDALFDQLAERVPQFPDQPVTQHHRDFLDLLAVLTGKTRWVERSGGSSHVAPYLLRGFPDCKIVYLTRSWEDTARSMSRHSSFQLLQLRVEFLGKCGLDPFRIEDDTAVPEALQPYLPDRLTPDALRERGQDLRRYLGLCAFMSSQADQALRDVPPTHLLRMSYEDLVADPVAELTGLGTFLDFPDPSGWAERMAPRVVAPAPRKLPAAV</sequence>
<evidence type="ECO:0000259" key="1">
    <source>
        <dbReference type="Pfam" id="PF00685"/>
    </source>
</evidence>
<organism evidence="2 3">
    <name type="scientific">Micromonospora rifamycinica</name>
    <dbReference type="NCBI Taxonomy" id="291594"/>
    <lineage>
        <taxon>Bacteria</taxon>
        <taxon>Bacillati</taxon>
        <taxon>Actinomycetota</taxon>
        <taxon>Actinomycetes</taxon>
        <taxon>Micromonosporales</taxon>
        <taxon>Micromonosporaceae</taxon>
        <taxon>Micromonospora</taxon>
    </lineage>
</organism>
<accession>A0A1C5HIA5</accession>
<dbReference type="Gene3D" id="3.40.50.300">
    <property type="entry name" value="P-loop containing nucleotide triphosphate hydrolases"/>
    <property type="match status" value="1"/>
</dbReference>
<dbReference type="Proteomes" id="UP000198226">
    <property type="component" value="Chromosome I"/>
</dbReference>
<gene>
    <name evidence="2" type="ORF">GA0070623_1282</name>
</gene>